<organism evidence="5 6">
    <name type="scientific">Fructilactobacillus ixorae</name>
    <dbReference type="NCBI Taxonomy" id="1750535"/>
    <lineage>
        <taxon>Bacteria</taxon>
        <taxon>Bacillati</taxon>
        <taxon>Bacillota</taxon>
        <taxon>Bacilli</taxon>
        <taxon>Lactobacillales</taxon>
        <taxon>Lactobacillaceae</taxon>
        <taxon>Fructilactobacillus</taxon>
    </lineage>
</organism>
<evidence type="ECO:0000256" key="3">
    <source>
        <dbReference type="SAM" id="Phobius"/>
    </source>
</evidence>
<dbReference type="Pfam" id="PF13514">
    <property type="entry name" value="AAA_27"/>
    <property type="match status" value="1"/>
</dbReference>
<feature type="transmembrane region" description="Helical" evidence="3">
    <location>
        <begin position="401"/>
        <end position="434"/>
    </location>
</feature>
<reference evidence="5" key="1">
    <citation type="submission" date="2022-05" db="EMBL/GenBank/DDBJ databases">
        <authorList>
            <person name="Oliphant S.A."/>
            <person name="Watson-Haigh N.S."/>
            <person name="Sumby K.M."/>
            <person name="Gardner J.M."/>
            <person name="Jiranek V."/>
        </authorList>
    </citation>
    <scope>NUCLEOTIDE SEQUENCE</scope>
    <source>
        <strain evidence="5">Ru20-1</strain>
    </source>
</reference>
<dbReference type="Gene3D" id="3.40.50.300">
    <property type="entry name" value="P-loop containing nucleotide triphosphate hydrolases"/>
    <property type="match status" value="2"/>
</dbReference>
<dbReference type="InterPro" id="IPR027417">
    <property type="entry name" value="P-loop_NTPase"/>
</dbReference>
<sequence length="852" mass="97962">MKIEAVEVYHYGKLHQLHLQFDELQLIYGNNEAGKTTLINFILDILFGFEHRSQTHPYAPKDNSKMGGKLTVSTGPNQLVIERVEGKNGGELSLFDVAGNPLPPTRLQQLLGPINRDVYYKLFYFGAPSLSEITKLTSEELEDRIRRVGVVGINQWLNLEKEIKTQAGDLYKPTGKKPELNQKLKEYDRLQTKVADAQQQYPEYLKLTQELGELQTQIQQLQQQEQTTQKQLQELYRDKQSWSDYQKFQQLQQLDLTTKAGFTSADLEQLQSIETKVNYLNKDVKAAQEQLKADQHQPVPADYQFYLQHQHQIDELGEQLPNYQEQWRQVQSLQTQLATETGRLRDDEAETGGANAQPFSASDYARVQDLMQQRATLQTQQQPESAQSTRTIPATSDKVAYGLMVMGVLLLGLGLLSAGLVQVVLALLGIGLLVTGGYQKYHQTKEQQPESQRPAKEPVHDQLQQIDQELAQFGNQYHITAVPPQQWLTTLQTGLKQREQQRARVQALQTQVDQLQQQVTAYVQAWAFCPFVDQVMNQTPGEALQTLQKWLATLKDERQQQSQVSQRLQDDEHQLGSRTTELHQAQHQLQAAFKQRQVSNMDQFREELEAERKREQARSQREQLQQKLTPELKEHLQAFGSEAELQAQETQLTTNDQEFKQQLSDLVETRTKKQTQLKQVSRDGTLAELRQEQANLETEINDLTGQWLVLQLSYQWIERVLNEASHGRFPKVQKLAQQYFALLTDQHYRQIRYQKKLEVVTNDGQRFNLEELSRGTMQQLYLALILALTVSFSDEFPLPIIIDDGFTEFDKTRTEHALALLQELAATTQIIYLTADDRIASELTTAKLLKLE</sequence>
<protein>
    <submittedName>
        <fullName evidence="5">AAA family ATPase</fullName>
    </submittedName>
</protein>
<keyword evidence="3" id="KW-0472">Membrane</keyword>
<feature type="region of interest" description="Disordered" evidence="2">
    <location>
        <begin position="340"/>
        <end position="359"/>
    </location>
</feature>
<proteinExistence type="predicted"/>
<evidence type="ECO:0000313" key="6">
    <source>
        <dbReference type="Proteomes" id="UP001057532"/>
    </source>
</evidence>
<feature type="coiled-coil region" evidence="1">
    <location>
        <begin position="180"/>
        <end position="238"/>
    </location>
</feature>
<dbReference type="PANTHER" id="PTHR41259">
    <property type="entry name" value="DOUBLE-STRAND BREAK REPAIR RAD50 ATPASE, PUTATIVE-RELATED"/>
    <property type="match status" value="1"/>
</dbReference>
<dbReference type="RefSeq" id="WP_252780690.1">
    <property type="nucleotide sequence ID" value="NZ_CP097478.1"/>
</dbReference>
<keyword evidence="6" id="KW-1185">Reference proteome</keyword>
<gene>
    <name evidence="5" type="ORF">M8332_02970</name>
</gene>
<keyword evidence="3" id="KW-1133">Transmembrane helix</keyword>
<feature type="compositionally biased region" description="Basic and acidic residues" evidence="2">
    <location>
        <begin position="605"/>
        <end position="621"/>
    </location>
</feature>
<evidence type="ECO:0000259" key="4">
    <source>
        <dbReference type="Pfam" id="PF13514"/>
    </source>
</evidence>
<feature type="region of interest" description="Disordered" evidence="2">
    <location>
        <begin position="605"/>
        <end position="624"/>
    </location>
</feature>
<feature type="coiled-coil region" evidence="1">
    <location>
        <begin position="270"/>
        <end position="326"/>
    </location>
</feature>
<name>A0ABY5C609_9LACO</name>
<keyword evidence="3" id="KW-0812">Transmembrane</keyword>
<dbReference type="PANTHER" id="PTHR41259:SF1">
    <property type="entry name" value="DOUBLE-STRAND BREAK REPAIR RAD50 ATPASE, PUTATIVE-RELATED"/>
    <property type="match status" value="1"/>
</dbReference>
<evidence type="ECO:0000313" key="5">
    <source>
        <dbReference type="EMBL" id="USS93812.1"/>
    </source>
</evidence>
<dbReference type="SUPFAM" id="SSF52540">
    <property type="entry name" value="P-loop containing nucleoside triphosphate hydrolases"/>
    <property type="match status" value="1"/>
</dbReference>
<feature type="region of interest" description="Disordered" evidence="2">
    <location>
        <begin position="562"/>
        <end position="583"/>
    </location>
</feature>
<evidence type="ECO:0000256" key="2">
    <source>
        <dbReference type="SAM" id="MobiDB-lite"/>
    </source>
</evidence>
<keyword evidence="1" id="KW-0175">Coiled coil</keyword>
<feature type="domain" description="YhaN AAA" evidence="4">
    <location>
        <begin position="1"/>
        <end position="198"/>
    </location>
</feature>
<dbReference type="InterPro" id="IPR038734">
    <property type="entry name" value="YhaN_AAA"/>
</dbReference>
<dbReference type="Proteomes" id="UP001057532">
    <property type="component" value="Chromosome"/>
</dbReference>
<dbReference type="EMBL" id="CP097478">
    <property type="protein sequence ID" value="USS93812.1"/>
    <property type="molecule type" value="Genomic_DNA"/>
</dbReference>
<feature type="coiled-coil region" evidence="1">
    <location>
        <begin position="498"/>
        <end position="525"/>
    </location>
</feature>
<accession>A0ABY5C609</accession>
<evidence type="ECO:0000256" key="1">
    <source>
        <dbReference type="SAM" id="Coils"/>
    </source>
</evidence>